<dbReference type="OrthoDB" id="10250354at2759"/>
<sequence>MGDYYEVLGVSKTASQEDIKKAYRKQALRWHPDKNPDNKEGAEKKFKEIAEAYEVLSDKSKRASYDSYGNDRMPRRGSPGSPTDFPSEFPGFSFTFRSPDEVFREFFGSQDPFAGFFDDFPSFGGIHSHGGFHDHLGPSSRLGPGRFFSFPAPGADFTSFSSMGSCSSEGLGGPGMSSFRSMSTSTRIINGKRTTTKKIKENGQERIEIEEDGLLKTIMINGVTDEMALMLELSKRNQNSSHPPPARPRLQQDKPPTDRPRTSPFSSAAAQRSFSSAPCFNYGGVGAEREEDEDEQLQLALACSLSEMEAKQRAAATTATDFISGAGLGEHGGTDRTGGRRGAGGRRGMEEGRTNGVREEGLRQEEGQERGSGVQARGEEGAGGWSRGSGPPPGDPPLGPNGNAGPPHPSSEDGELVTGNVKKKKKCACVVC</sequence>
<dbReference type="GO" id="GO:0030544">
    <property type="term" value="F:Hsp70 protein binding"/>
    <property type="evidence" value="ECO:0007669"/>
    <property type="project" value="InterPro"/>
</dbReference>
<dbReference type="GeneTree" id="ENSGT00940000160220"/>
<reference evidence="4" key="2">
    <citation type="submission" date="2025-09" db="UniProtKB">
        <authorList>
            <consortium name="Ensembl"/>
        </authorList>
    </citation>
    <scope>IDENTIFICATION</scope>
</reference>
<accession>A0A8C4YW82</accession>
<dbReference type="InterPro" id="IPR003903">
    <property type="entry name" value="UIM_dom"/>
</dbReference>
<evidence type="ECO:0000313" key="4">
    <source>
        <dbReference type="Ensembl" id="ENSGMOP00000002081.2"/>
    </source>
</evidence>
<dbReference type="AlphaFoldDB" id="A0A8C4YW82"/>
<feature type="domain" description="J" evidence="3">
    <location>
        <begin position="3"/>
        <end position="69"/>
    </location>
</feature>
<feature type="compositionally biased region" description="Basic and acidic residues" evidence="2">
    <location>
        <begin position="347"/>
        <end position="369"/>
    </location>
</feature>
<dbReference type="OMA" id="HHRAGVF"/>
<dbReference type="InterPro" id="IPR018253">
    <property type="entry name" value="DnaJ_domain_CS"/>
</dbReference>
<dbReference type="GeneID" id="115533375"/>
<dbReference type="PROSITE" id="PS50076">
    <property type="entry name" value="DNAJ_2"/>
    <property type="match status" value="1"/>
</dbReference>
<dbReference type="PROSITE" id="PS50330">
    <property type="entry name" value="UIM"/>
    <property type="match status" value="1"/>
</dbReference>
<feature type="compositionally biased region" description="Basic and acidic residues" evidence="2">
    <location>
        <begin position="250"/>
        <end position="261"/>
    </location>
</feature>
<feature type="compositionally biased region" description="Pro residues" evidence="2">
    <location>
        <begin position="390"/>
        <end position="399"/>
    </location>
</feature>
<dbReference type="SMART" id="SM00271">
    <property type="entry name" value="DnaJ"/>
    <property type="match status" value="1"/>
</dbReference>
<evidence type="ECO:0000256" key="1">
    <source>
        <dbReference type="ARBA" id="ARBA00023186"/>
    </source>
</evidence>
<name>A0A8C4YW82_GADMO</name>
<dbReference type="Pfam" id="PF00226">
    <property type="entry name" value="DnaJ"/>
    <property type="match status" value="1"/>
</dbReference>
<dbReference type="Proteomes" id="UP000694546">
    <property type="component" value="Chromosome 20"/>
</dbReference>
<dbReference type="InterPro" id="IPR036869">
    <property type="entry name" value="J_dom_sf"/>
</dbReference>
<dbReference type="Ensembl" id="ENSGMOT00000002148.2">
    <property type="protein sequence ID" value="ENSGMOP00000002081.2"/>
    <property type="gene ID" value="ENSGMOG00000001949.2"/>
</dbReference>
<dbReference type="PROSITE" id="PS00636">
    <property type="entry name" value="DNAJ_1"/>
    <property type="match status" value="1"/>
</dbReference>
<reference evidence="4" key="1">
    <citation type="submission" date="2025-08" db="UniProtKB">
        <authorList>
            <consortium name="Ensembl"/>
        </authorList>
    </citation>
    <scope>IDENTIFICATION</scope>
</reference>
<dbReference type="GO" id="GO:0005737">
    <property type="term" value="C:cytoplasm"/>
    <property type="evidence" value="ECO:0007669"/>
    <property type="project" value="UniProtKB-ARBA"/>
</dbReference>
<dbReference type="CDD" id="cd06257">
    <property type="entry name" value="DnaJ"/>
    <property type="match status" value="1"/>
</dbReference>
<dbReference type="GO" id="GO:0051082">
    <property type="term" value="F:unfolded protein binding"/>
    <property type="evidence" value="ECO:0007669"/>
    <property type="project" value="InterPro"/>
</dbReference>
<dbReference type="InterPro" id="IPR001623">
    <property type="entry name" value="DnaJ_domain"/>
</dbReference>
<organism evidence="4 5">
    <name type="scientific">Gadus morhua</name>
    <name type="common">Atlantic cod</name>
    <dbReference type="NCBI Taxonomy" id="8049"/>
    <lineage>
        <taxon>Eukaryota</taxon>
        <taxon>Metazoa</taxon>
        <taxon>Chordata</taxon>
        <taxon>Craniata</taxon>
        <taxon>Vertebrata</taxon>
        <taxon>Euteleostomi</taxon>
        <taxon>Actinopterygii</taxon>
        <taxon>Neopterygii</taxon>
        <taxon>Teleostei</taxon>
        <taxon>Neoteleostei</taxon>
        <taxon>Acanthomorphata</taxon>
        <taxon>Zeiogadaria</taxon>
        <taxon>Gadariae</taxon>
        <taxon>Gadiformes</taxon>
        <taxon>Gadoidei</taxon>
        <taxon>Gadidae</taxon>
        <taxon>Gadus</taxon>
    </lineage>
</organism>
<dbReference type="SUPFAM" id="SSF46565">
    <property type="entry name" value="Chaperone J-domain"/>
    <property type="match status" value="1"/>
</dbReference>
<feature type="region of interest" description="Disordered" evidence="2">
    <location>
        <begin position="63"/>
        <end position="84"/>
    </location>
</feature>
<evidence type="ECO:0000256" key="2">
    <source>
        <dbReference type="SAM" id="MobiDB-lite"/>
    </source>
</evidence>
<proteinExistence type="predicted"/>
<dbReference type="RefSeq" id="XP_030199744.1">
    <property type="nucleotide sequence ID" value="XM_030343884.1"/>
</dbReference>
<gene>
    <name evidence="4" type="primary">DNAJB2</name>
</gene>
<dbReference type="InterPro" id="IPR043183">
    <property type="entry name" value="DNJB2/6-like"/>
</dbReference>
<keyword evidence="5" id="KW-1185">Reference proteome</keyword>
<feature type="compositionally biased region" description="Low complexity" evidence="2">
    <location>
        <begin position="263"/>
        <end position="278"/>
    </location>
</feature>
<dbReference type="PANTHER" id="PTHR45168">
    <property type="entry name" value="DNAJ HOMOLOG SUBFAMILY B MEMBER 2"/>
    <property type="match status" value="1"/>
</dbReference>
<protein>
    <submittedName>
        <fullName evidence="4">DnaJ heat shock protein family (Hsp40) member B2</fullName>
    </submittedName>
</protein>
<keyword evidence="1" id="KW-0143">Chaperone</keyword>
<evidence type="ECO:0000313" key="5">
    <source>
        <dbReference type="Proteomes" id="UP000694546"/>
    </source>
</evidence>
<dbReference type="Gene3D" id="1.10.287.110">
    <property type="entry name" value="DnaJ domain"/>
    <property type="match status" value="1"/>
</dbReference>
<feature type="region of interest" description="Disordered" evidence="2">
    <location>
        <begin position="236"/>
        <end position="424"/>
    </location>
</feature>
<dbReference type="PRINTS" id="PR00625">
    <property type="entry name" value="JDOMAIN"/>
</dbReference>
<evidence type="ECO:0000259" key="3">
    <source>
        <dbReference type="PROSITE" id="PS50076"/>
    </source>
</evidence>
<dbReference type="PANTHER" id="PTHR45168:SF3">
    <property type="entry name" value="DNAJ HEAT SHOCK PROTEIN FAMILY (HSP40) MEMBER B2"/>
    <property type="match status" value="1"/>
</dbReference>